<keyword evidence="2" id="KW-0812">Transmembrane</keyword>
<evidence type="ECO:0000256" key="1">
    <source>
        <dbReference type="SAM" id="MobiDB-lite"/>
    </source>
</evidence>
<evidence type="ECO:0000313" key="6">
    <source>
        <dbReference type="Proteomes" id="UP000564629"/>
    </source>
</evidence>
<dbReference type="RefSeq" id="WP_168430405.1">
    <property type="nucleotide sequence ID" value="NZ_BJVQ01000087.1"/>
</dbReference>
<dbReference type="Proteomes" id="UP000321723">
    <property type="component" value="Unassembled WGS sequence"/>
</dbReference>
<accession>A0A511FH12</accession>
<feature type="transmembrane region" description="Helical" evidence="2">
    <location>
        <begin position="29"/>
        <end position="49"/>
    </location>
</feature>
<gene>
    <name evidence="3" type="ORF">CHO01_36750</name>
    <name evidence="4" type="ORF">HNR08_001445</name>
</gene>
<proteinExistence type="predicted"/>
<keyword evidence="2" id="KW-1133">Transmembrane helix</keyword>
<organism evidence="3 5">
    <name type="scientific">Cellulomonas hominis</name>
    <dbReference type="NCBI Taxonomy" id="156981"/>
    <lineage>
        <taxon>Bacteria</taxon>
        <taxon>Bacillati</taxon>
        <taxon>Actinomycetota</taxon>
        <taxon>Actinomycetes</taxon>
        <taxon>Micrococcales</taxon>
        <taxon>Cellulomonadaceae</taxon>
        <taxon>Cellulomonas</taxon>
    </lineage>
</organism>
<reference evidence="4 6" key="2">
    <citation type="submission" date="2020-08" db="EMBL/GenBank/DDBJ databases">
        <title>Sequencing the genomes of 1000 actinobacteria strains.</title>
        <authorList>
            <person name="Klenk H.-P."/>
        </authorList>
    </citation>
    <scope>NUCLEOTIDE SEQUENCE [LARGE SCALE GENOMIC DNA]</scope>
    <source>
        <strain evidence="4 6">DSM 9581</strain>
    </source>
</reference>
<comment type="caution">
    <text evidence="3">The sequence shown here is derived from an EMBL/GenBank/DDBJ whole genome shotgun (WGS) entry which is preliminary data.</text>
</comment>
<reference evidence="3 5" key="1">
    <citation type="submission" date="2019-07" db="EMBL/GenBank/DDBJ databases">
        <title>Whole genome shotgun sequence of Cellulomonas hominis NBRC 16055.</title>
        <authorList>
            <person name="Hosoyama A."/>
            <person name="Uohara A."/>
            <person name="Ohji S."/>
            <person name="Ichikawa N."/>
        </authorList>
    </citation>
    <scope>NUCLEOTIDE SEQUENCE [LARGE SCALE GENOMIC DNA]</scope>
    <source>
        <strain evidence="3 5">NBRC 16055</strain>
    </source>
</reference>
<evidence type="ECO:0000313" key="4">
    <source>
        <dbReference type="EMBL" id="MBB5472709.1"/>
    </source>
</evidence>
<dbReference type="Proteomes" id="UP000564629">
    <property type="component" value="Unassembled WGS sequence"/>
</dbReference>
<evidence type="ECO:0000313" key="3">
    <source>
        <dbReference type="EMBL" id="GEL48559.1"/>
    </source>
</evidence>
<evidence type="ECO:0000256" key="2">
    <source>
        <dbReference type="SAM" id="Phobius"/>
    </source>
</evidence>
<evidence type="ECO:0000313" key="5">
    <source>
        <dbReference type="Proteomes" id="UP000321723"/>
    </source>
</evidence>
<protein>
    <submittedName>
        <fullName evidence="3">Uncharacterized protein</fullName>
    </submittedName>
</protein>
<feature type="region of interest" description="Disordered" evidence="1">
    <location>
        <begin position="73"/>
        <end position="98"/>
    </location>
</feature>
<keyword evidence="2" id="KW-0472">Membrane</keyword>
<dbReference type="Pfam" id="PF19950">
    <property type="entry name" value="DUF6412"/>
    <property type="match status" value="1"/>
</dbReference>
<dbReference type="InterPro" id="IPR045635">
    <property type="entry name" value="DUF6412"/>
</dbReference>
<keyword evidence="5" id="KW-1185">Reference proteome</keyword>
<dbReference type="EMBL" id="BJVQ01000087">
    <property type="protein sequence ID" value="GEL48559.1"/>
    <property type="molecule type" value="Genomic_DNA"/>
</dbReference>
<dbReference type="AlphaFoldDB" id="A0A511FH12"/>
<sequence>MGDVLPVLALLRDAVVSVALLVGASTPTSALVLVGATTLAVAVAAALLARGMRTLVLDVAALPGRHVRAAADAGPFVAQSDPDAPGRPRPRAPGLALG</sequence>
<dbReference type="EMBL" id="JACHDN010000001">
    <property type="protein sequence ID" value="MBB5472709.1"/>
    <property type="molecule type" value="Genomic_DNA"/>
</dbReference>
<name>A0A511FH12_9CELL</name>